<dbReference type="RefSeq" id="WP_350280020.1">
    <property type="nucleotide sequence ID" value="NZ_CP158165.1"/>
</dbReference>
<gene>
    <name evidence="1" type="ORF">ABN611_12565</name>
</gene>
<name>A0AAU7TKG6_9ACTN</name>
<reference evidence="1" key="1">
    <citation type="submission" date="2024-06" db="EMBL/GenBank/DDBJ databases">
        <title>Kribbella sp. strain HUAS MG21 genome sequences.</title>
        <authorList>
            <person name="Mo P."/>
        </authorList>
    </citation>
    <scope>NUCLEOTIDE SEQUENCE</scope>
    <source>
        <strain evidence="1">HUAS MG21</strain>
    </source>
</reference>
<organism evidence="1">
    <name type="scientific">Kribbella sp. HUAS MG21</name>
    <dbReference type="NCBI Taxonomy" id="3160966"/>
    <lineage>
        <taxon>Bacteria</taxon>
        <taxon>Bacillati</taxon>
        <taxon>Actinomycetota</taxon>
        <taxon>Actinomycetes</taxon>
        <taxon>Propionibacteriales</taxon>
        <taxon>Kribbellaceae</taxon>
        <taxon>Kribbella</taxon>
    </lineage>
</organism>
<accession>A0AAU7TKG6</accession>
<sequence length="59" mass="6605">MEHSTGTTPRSTHAERQARAAWLITELGRLAAQADDPQDQARYRRTADSLLRLATAQRS</sequence>
<dbReference type="EMBL" id="CP158165">
    <property type="protein sequence ID" value="XBV27230.1"/>
    <property type="molecule type" value="Genomic_DNA"/>
</dbReference>
<dbReference type="AlphaFoldDB" id="A0AAU7TKG6"/>
<proteinExistence type="predicted"/>
<evidence type="ECO:0000313" key="1">
    <source>
        <dbReference type="EMBL" id="XBV27230.1"/>
    </source>
</evidence>
<protein>
    <submittedName>
        <fullName evidence="1">Uncharacterized protein</fullName>
    </submittedName>
</protein>